<feature type="coiled-coil region" evidence="4">
    <location>
        <begin position="643"/>
        <end position="715"/>
    </location>
</feature>
<dbReference type="SUPFAM" id="SSF52540">
    <property type="entry name" value="P-loop containing nucleoside triphosphate hydrolases"/>
    <property type="match status" value="2"/>
</dbReference>
<dbReference type="AlphaFoldDB" id="A0A1A0HHJ5"/>
<comment type="caution">
    <text evidence="6">The sequence shown here is derived from an EMBL/GenBank/DDBJ whole genome shotgun (WGS) entry which is preliminary data.</text>
</comment>
<comment type="similarity">
    <text evidence="1">Belongs to the SMC family. SMC5 subfamily.</text>
</comment>
<evidence type="ECO:0000256" key="2">
    <source>
        <dbReference type="ARBA" id="ARBA00018687"/>
    </source>
</evidence>
<reference evidence="6 7" key="1">
    <citation type="submission" date="2016-05" db="EMBL/GenBank/DDBJ databases">
        <title>Comparative genomics of biotechnologically important yeasts.</title>
        <authorList>
            <consortium name="DOE Joint Genome Institute"/>
            <person name="Riley R."/>
            <person name="Haridas S."/>
            <person name="Wolfe K.H."/>
            <person name="Lopes M.R."/>
            <person name="Hittinger C.T."/>
            <person name="Goker M."/>
            <person name="Salamov A."/>
            <person name="Wisecaver J."/>
            <person name="Long T.M."/>
            <person name="Aerts A.L."/>
            <person name="Barry K."/>
            <person name="Choi C."/>
            <person name="Clum A."/>
            <person name="Coughlan A.Y."/>
            <person name="Deshpande S."/>
            <person name="Douglass A.P."/>
            <person name="Hanson S.J."/>
            <person name="Klenk H.-P."/>
            <person name="LaButti K."/>
            <person name="Lapidus A."/>
            <person name="Lindquist E."/>
            <person name="Lipzen A."/>
            <person name="Meier-kolthoff J.P."/>
            <person name="Ohm R.A."/>
            <person name="Otillar R.P."/>
            <person name="Pangilinan J."/>
            <person name="Peng Y."/>
            <person name="Rokas A."/>
            <person name="Rosa C.A."/>
            <person name="Scheuner C."/>
            <person name="Sibirny A.A."/>
            <person name="Slot J.C."/>
            <person name="Stielow J.B."/>
            <person name="Sun H."/>
            <person name="Kurtzman C.P."/>
            <person name="Blackwell M."/>
            <person name="Grigoriev I.V."/>
            <person name="Jeffries T.W."/>
        </authorList>
    </citation>
    <scope>NUCLEOTIDE SEQUENCE [LARGE SCALE GENOMIC DNA]</scope>
    <source>
        <strain evidence="6 7">NRRL YB-4993</strain>
    </source>
</reference>
<proteinExistence type="inferred from homology"/>
<dbReference type="GO" id="GO:0005634">
    <property type="term" value="C:nucleus"/>
    <property type="evidence" value="ECO:0007669"/>
    <property type="project" value="TreeGrafter"/>
</dbReference>
<accession>A0A1A0HHJ5</accession>
<evidence type="ECO:0000313" key="6">
    <source>
        <dbReference type="EMBL" id="OBA23318.1"/>
    </source>
</evidence>
<feature type="coiled-coil region" evidence="4">
    <location>
        <begin position="769"/>
        <end position="807"/>
    </location>
</feature>
<dbReference type="PANTHER" id="PTHR45916:SF1">
    <property type="entry name" value="STRUCTURAL MAINTENANCE OF CHROMOSOMES PROTEIN 5"/>
    <property type="match status" value="1"/>
</dbReference>
<protein>
    <recommendedName>
        <fullName evidence="2">Structural maintenance of chromosomes protein 5</fullName>
    </recommendedName>
</protein>
<dbReference type="GO" id="GO:0030915">
    <property type="term" value="C:Smc5-Smc6 complex"/>
    <property type="evidence" value="ECO:0007669"/>
    <property type="project" value="TreeGrafter"/>
</dbReference>
<evidence type="ECO:0000256" key="3">
    <source>
        <dbReference type="ARBA" id="ARBA00023054"/>
    </source>
</evidence>
<dbReference type="RefSeq" id="XP_018713799.1">
    <property type="nucleotide sequence ID" value="XM_018858516.1"/>
</dbReference>
<feature type="coiled-coil region" evidence="4">
    <location>
        <begin position="876"/>
        <end position="903"/>
    </location>
</feature>
<dbReference type="EMBL" id="LXTC01000001">
    <property type="protein sequence ID" value="OBA23318.1"/>
    <property type="molecule type" value="Genomic_DNA"/>
</dbReference>
<dbReference type="GO" id="GO:0016887">
    <property type="term" value="F:ATP hydrolysis activity"/>
    <property type="evidence" value="ECO:0007669"/>
    <property type="project" value="InterPro"/>
</dbReference>
<dbReference type="GO" id="GO:0000724">
    <property type="term" value="P:double-strand break repair via homologous recombination"/>
    <property type="evidence" value="ECO:0007669"/>
    <property type="project" value="TreeGrafter"/>
</dbReference>
<dbReference type="InterPro" id="IPR027417">
    <property type="entry name" value="P-loop_NTPase"/>
</dbReference>
<keyword evidence="7" id="KW-1185">Reference proteome</keyword>
<evidence type="ECO:0000313" key="7">
    <source>
        <dbReference type="Proteomes" id="UP000092555"/>
    </source>
</evidence>
<evidence type="ECO:0000259" key="5">
    <source>
        <dbReference type="Pfam" id="PF02463"/>
    </source>
</evidence>
<feature type="coiled-coil region" evidence="4">
    <location>
        <begin position="344"/>
        <end position="371"/>
    </location>
</feature>
<evidence type="ECO:0000256" key="4">
    <source>
        <dbReference type="SAM" id="Coils"/>
    </source>
</evidence>
<dbReference type="OrthoDB" id="10254973at2759"/>
<feature type="domain" description="RecF/RecN/SMC N-terminal" evidence="5">
    <location>
        <begin position="34"/>
        <end position="1034"/>
    </location>
</feature>
<organism evidence="6 7">
    <name type="scientific">Metschnikowia bicuspidata var. bicuspidata NRRL YB-4993</name>
    <dbReference type="NCBI Taxonomy" id="869754"/>
    <lineage>
        <taxon>Eukaryota</taxon>
        <taxon>Fungi</taxon>
        <taxon>Dikarya</taxon>
        <taxon>Ascomycota</taxon>
        <taxon>Saccharomycotina</taxon>
        <taxon>Pichiomycetes</taxon>
        <taxon>Metschnikowiaceae</taxon>
        <taxon>Metschnikowia</taxon>
    </lineage>
</organism>
<feature type="coiled-coil region" evidence="4">
    <location>
        <begin position="256"/>
        <end position="318"/>
    </location>
</feature>
<keyword evidence="3 4" id="KW-0175">Coiled coil</keyword>
<dbReference type="GO" id="GO:0003697">
    <property type="term" value="F:single-stranded DNA binding"/>
    <property type="evidence" value="ECO:0007669"/>
    <property type="project" value="TreeGrafter"/>
</dbReference>
<sequence>MTTNLHAKRRKINPGLAQESNEDAYSKFKPGNLISLRIWNFTTYSYGEFHLSPSLNMIIGPNGTGKSTFVAAVCLGLGGKVDLIKRKSTDMMIKSGEKEATIEIAIKNFPGERVIVIERKIILKQIKSLWKINGTLVDIVRVREIVNKFNVQLDNLCHFLPQERVVEFASLSPEKLLLETERTVGDTTLLKKHKQLIELDERWVDLTKDVLVSEEKLEMLRGDVEKFEVEAQKYQEFEEKNNQINCHKKLLPYAKLQDMKDKLQNLRIEREAAKKALQDFAGKVKPLATLMSTVNEQLAHATENHNKINTKLKEIKAEFDLQARKAENMALNFSASQNDIESLKSRTELQKKELEKSVHEKEDICRKLQSMEPLDLSQLQEFTVKRQTKHEEKSLIVEELDTVHLSLSRLKREAHSSELIYRDDRKKLESNDRLEILKQRSSRYRRELMDNAYEAHSLLRKEKTPDLKYFEAPVVCCKVTDRRYAKYFEKVIDNNSLFAFFFDHEMNYQKASKLLPRNLNVPMRVVSGSLPQQPMSLSELKRLGFDGYLSEFFTGPDAVLKGLNQRSFLHCIPVSLNPIGPDVMETLLKPAKNGKTLFRRFIVGDDLFVINQSKYGSRQIFYLTEVIANAQIMGEEGLSEDVRREIQERLVRQRDELKDMQEKIMSLETEKSKFQDQILKVDEEMSQLDLEVRSLRKKQEAKLRLEANISHLEGRIRHLTTSTTQDHSEQIRTKEAKLLELYVNYSAATEKVVNINKEMVSQTINFKRAELVKQQLENKELNLTSLLKEVEQRQVDLREIYRSAKAKCDEYKKGEAAEEVRRQVLTPEEREIVKNLVQKYMDEDNLNEQFVVRKIEQLEDDLTVLADVDRGSLDLLKLKRADLDAAEKRLPELAAQRDRIKNQVDEISVPWEKELSSIVDKISRAFQKRFVTVASDGQVELKKLERFRDWKLEILVKFRENAELKVLDNQSQSGGERAVSTIFFIMSLQGLTSAPIRIVDEINQGMDPKNEKMAHKYLVDTACKNGQSQYFLVTPKLLTGLYYHPDMTVHCIFTGQYLKKNDPKKPGKFLNFQKISAATA</sequence>
<dbReference type="GeneID" id="30031492"/>
<dbReference type="Pfam" id="PF02463">
    <property type="entry name" value="SMC_N"/>
    <property type="match status" value="1"/>
</dbReference>
<dbReference type="Gene3D" id="3.40.50.300">
    <property type="entry name" value="P-loop containing nucleotide triphosphate hydrolases"/>
    <property type="match status" value="2"/>
</dbReference>
<dbReference type="InterPro" id="IPR003395">
    <property type="entry name" value="RecF/RecN/SMC_N"/>
</dbReference>
<name>A0A1A0HHJ5_9ASCO</name>
<evidence type="ECO:0000256" key="1">
    <source>
        <dbReference type="ARBA" id="ARBA00010171"/>
    </source>
</evidence>
<dbReference type="PANTHER" id="PTHR45916">
    <property type="entry name" value="STRUCTURAL MAINTENANCE OF CHROMOSOMES PROTEIN 5"/>
    <property type="match status" value="1"/>
</dbReference>
<dbReference type="STRING" id="869754.A0A1A0HHJ5"/>
<gene>
    <name evidence="6" type="ORF">METBIDRAFT_76353</name>
</gene>
<dbReference type="Proteomes" id="UP000092555">
    <property type="component" value="Unassembled WGS sequence"/>
</dbReference>